<evidence type="ECO:0000256" key="1">
    <source>
        <dbReference type="ARBA" id="ARBA00004202"/>
    </source>
</evidence>
<dbReference type="InterPro" id="IPR050107">
    <property type="entry name" value="ABC_carbohydrate_import_ATPase"/>
</dbReference>
<dbReference type="FunFam" id="3.40.50.300:FF:000127">
    <property type="entry name" value="Ribose import ATP-binding protein RbsA"/>
    <property type="match status" value="1"/>
</dbReference>
<dbReference type="Pfam" id="PF00005">
    <property type="entry name" value="ABC_tran"/>
    <property type="match status" value="2"/>
</dbReference>
<comment type="subcellular location">
    <subcellularLocation>
        <location evidence="1">Cell membrane</location>
        <topology evidence="1">Peripheral membrane protein</topology>
    </subcellularLocation>
</comment>
<keyword evidence="6" id="KW-0547">Nucleotide-binding</keyword>
<keyword evidence="2" id="KW-0813">Transport</keyword>
<dbReference type="AlphaFoldDB" id="A0A1X7HNA0"/>
<keyword evidence="3" id="KW-1003">Cell membrane</keyword>
<dbReference type="STRING" id="1313296.SAMN05661091_4812"/>
<feature type="domain" description="ABC transporter" evidence="10">
    <location>
        <begin position="26"/>
        <end position="266"/>
    </location>
</feature>
<dbReference type="InterPro" id="IPR003593">
    <property type="entry name" value="AAA+_ATPase"/>
</dbReference>
<accession>A0A1X7HNA0</accession>
<dbReference type="PANTHER" id="PTHR43790">
    <property type="entry name" value="CARBOHYDRATE TRANSPORT ATP-BINDING PROTEIN MG119-RELATED"/>
    <property type="match status" value="1"/>
</dbReference>
<dbReference type="CDD" id="cd03216">
    <property type="entry name" value="ABC_Carb_Monos_I"/>
    <property type="match status" value="1"/>
</dbReference>
<dbReference type="PROSITE" id="PS50893">
    <property type="entry name" value="ABC_TRANSPORTER_2"/>
    <property type="match status" value="2"/>
</dbReference>
<protein>
    <submittedName>
        <fullName evidence="11">Monosaccharide ABC transporter ATP-binding protein, CUT2 family (TC 3.A.1.2.-)</fullName>
    </submittedName>
</protein>
<reference evidence="11 12" key="1">
    <citation type="submission" date="2017-04" db="EMBL/GenBank/DDBJ databases">
        <authorList>
            <person name="Afonso C.L."/>
            <person name="Miller P.J."/>
            <person name="Scott M.A."/>
            <person name="Spackman E."/>
            <person name="Goraichik I."/>
            <person name="Dimitrov K.M."/>
            <person name="Suarez D.L."/>
            <person name="Swayne D.E."/>
        </authorList>
    </citation>
    <scope>NUCLEOTIDE SEQUENCE [LARGE SCALE GENOMIC DNA]</scope>
    <source>
        <strain evidence="11 12">N3/975</strain>
    </source>
</reference>
<gene>
    <name evidence="11" type="ORF">SAMN05661091_4812</name>
</gene>
<proteinExistence type="predicted"/>
<keyword evidence="5" id="KW-0677">Repeat</keyword>
<evidence type="ECO:0000256" key="9">
    <source>
        <dbReference type="ARBA" id="ARBA00023136"/>
    </source>
</evidence>
<keyword evidence="12" id="KW-1185">Reference proteome</keyword>
<dbReference type="PANTHER" id="PTHR43790:SF3">
    <property type="entry name" value="D-ALLOSE IMPORT ATP-BINDING PROTEIN ALSA-RELATED"/>
    <property type="match status" value="1"/>
</dbReference>
<keyword evidence="8" id="KW-1278">Translocase</keyword>
<keyword evidence="4" id="KW-0762">Sugar transport</keyword>
<evidence type="ECO:0000256" key="4">
    <source>
        <dbReference type="ARBA" id="ARBA00022597"/>
    </source>
</evidence>
<evidence type="ECO:0000259" key="10">
    <source>
        <dbReference type="PROSITE" id="PS50893"/>
    </source>
</evidence>
<dbReference type="SMART" id="SM00382">
    <property type="entry name" value="AAA"/>
    <property type="match status" value="2"/>
</dbReference>
<evidence type="ECO:0000256" key="5">
    <source>
        <dbReference type="ARBA" id="ARBA00022737"/>
    </source>
</evidence>
<feature type="domain" description="ABC transporter" evidence="10">
    <location>
        <begin position="276"/>
        <end position="521"/>
    </location>
</feature>
<evidence type="ECO:0000313" key="11">
    <source>
        <dbReference type="EMBL" id="SMF89863.1"/>
    </source>
</evidence>
<evidence type="ECO:0000313" key="12">
    <source>
        <dbReference type="Proteomes" id="UP000192940"/>
    </source>
</evidence>
<keyword evidence="7 11" id="KW-0067">ATP-binding</keyword>
<name>A0A1X7HNA0_9BACL</name>
<sequence>MSSSITADTSVKVDPSVIADLSAPLLQMKQITITFPGVKALTEVDFKLKAGTAHALIGANGAGKSTLMKILAGAYDHYDGEIWIEGQKAKISSPKDAKELGVQVVYQEVDTALIHNLTVAENIMLDRMVHDMGKRHVINWKGLHQEAKAILDRMNIRISTHKLVQELTLAEKQMVLIARSITKQCRILVLDEPTAPLSHNETNRLFSLVRKLKSEGVGVIFISHRLPELYEICDEITILRDGKRIVSDRIANLDQSEVVEHMLDARMEQQFPHKKRTIGELWFEAHGIHDRGKVHDVSLHIRQGEIVGLAGLVGAGKTELCRAIFGASKTSSGELRLHGRKLRISSPYDAVRQGIVLVPEERRREGVFVDESVSVNLTAVVLSQFCRWGSWLSPAKEKSTSAMIIDNLGIKTPNERTKVSSLSGGNQQKIAIGKWLLVDADVYIFDEPTKGVDVGAKRDIFELVEDLAGRGKCVLYASSELSEIIGITDRVYVMYDGSIMKELETRESNEEEILLYCTGGGLI</sequence>
<dbReference type="GO" id="GO:0005886">
    <property type="term" value="C:plasma membrane"/>
    <property type="evidence" value="ECO:0007669"/>
    <property type="project" value="UniProtKB-SubCell"/>
</dbReference>
<organism evidence="11 12">
    <name type="scientific">Paenibacillus uliginis N3/975</name>
    <dbReference type="NCBI Taxonomy" id="1313296"/>
    <lineage>
        <taxon>Bacteria</taxon>
        <taxon>Bacillati</taxon>
        <taxon>Bacillota</taxon>
        <taxon>Bacilli</taxon>
        <taxon>Bacillales</taxon>
        <taxon>Paenibacillaceae</taxon>
        <taxon>Paenibacillus</taxon>
    </lineage>
</organism>
<dbReference type="GO" id="GO:0016887">
    <property type="term" value="F:ATP hydrolysis activity"/>
    <property type="evidence" value="ECO:0007669"/>
    <property type="project" value="InterPro"/>
</dbReference>
<dbReference type="Proteomes" id="UP000192940">
    <property type="component" value="Chromosome I"/>
</dbReference>
<dbReference type="PROSITE" id="PS00211">
    <property type="entry name" value="ABC_TRANSPORTER_1"/>
    <property type="match status" value="1"/>
</dbReference>
<dbReference type="InterPro" id="IPR003439">
    <property type="entry name" value="ABC_transporter-like_ATP-bd"/>
</dbReference>
<evidence type="ECO:0000256" key="8">
    <source>
        <dbReference type="ARBA" id="ARBA00022967"/>
    </source>
</evidence>
<keyword evidence="9" id="KW-0472">Membrane</keyword>
<dbReference type="InterPro" id="IPR017871">
    <property type="entry name" value="ABC_transporter-like_CS"/>
</dbReference>
<dbReference type="GO" id="GO:0005524">
    <property type="term" value="F:ATP binding"/>
    <property type="evidence" value="ECO:0007669"/>
    <property type="project" value="UniProtKB-KW"/>
</dbReference>
<evidence type="ECO:0000256" key="2">
    <source>
        <dbReference type="ARBA" id="ARBA00022448"/>
    </source>
</evidence>
<evidence type="ECO:0000256" key="7">
    <source>
        <dbReference type="ARBA" id="ARBA00022840"/>
    </source>
</evidence>
<dbReference type="CDD" id="cd03215">
    <property type="entry name" value="ABC_Carb_Monos_II"/>
    <property type="match status" value="1"/>
</dbReference>
<dbReference type="EMBL" id="LT840184">
    <property type="protein sequence ID" value="SMF89863.1"/>
    <property type="molecule type" value="Genomic_DNA"/>
</dbReference>
<evidence type="ECO:0000256" key="6">
    <source>
        <dbReference type="ARBA" id="ARBA00022741"/>
    </source>
</evidence>
<evidence type="ECO:0000256" key="3">
    <source>
        <dbReference type="ARBA" id="ARBA00022475"/>
    </source>
</evidence>
<dbReference type="InterPro" id="IPR027417">
    <property type="entry name" value="P-loop_NTPase"/>
</dbReference>
<dbReference type="SUPFAM" id="SSF52540">
    <property type="entry name" value="P-loop containing nucleoside triphosphate hydrolases"/>
    <property type="match status" value="2"/>
</dbReference>
<dbReference type="Gene3D" id="3.40.50.300">
    <property type="entry name" value="P-loop containing nucleotide triphosphate hydrolases"/>
    <property type="match status" value="2"/>
</dbReference>